<dbReference type="GO" id="GO:0032259">
    <property type="term" value="P:methylation"/>
    <property type="evidence" value="ECO:0007669"/>
    <property type="project" value="UniProtKB-KW"/>
</dbReference>
<evidence type="ECO:0000256" key="1">
    <source>
        <dbReference type="ARBA" id="ARBA00022603"/>
    </source>
</evidence>
<dbReference type="Proteomes" id="UP000612899">
    <property type="component" value="Unassembled WGS sequence"/>
</dbReference>
<dbReference type="AlphaFoldDB" id="A0A8J3VEE2"/>
<dbReference type="Gene3D" id="3.40.50.150">
    <property type="entry name" value="Vaccinia Virus protein VP39"/>
    <property type="match status" value="1"/>
</dbReference>
<dbReference type="InterPro" id="IPR029063">
    <property type="entry name" value="SAM-dependent_MTases_sf"/>
</dbReference>
<accession>A0A8J3VEE2</accession>
<evidence type="ECO:0000256" key="2">
    <source>
        <dbReference type="ARBA" id="ARBA00022679"/>
    </source>
</evidence>
<keyword evidence="2" id="KW-0808">Transferase</keyword>
<dbReference type="PANTHER" id="PTHR43648">
    <property type="entry name" value="ELECTRON TRANSFER FLAVOPROTEIN BETA SUBUNIT LYSINE METHYLTRANSFERASE"/>
    <property type="match status" value="1"/>
</dbReference>
<keyword evidence="3" id="KW-0689">Ribosomal protein</keyword>
<keyword evidence="1 3" id="KW-0489">Methyltransferase</keyword>
<dbReference type="RefSeq" id="WP_203907151.1">
    <property type="nucleotide sequence ID" value="NZ_BONY01000006.1"/>
</dbReference>
<proteinExistence type="predicted"/>
<dbReference type="GO" id="GO:0005840">
    <property type="term" value="C:ribosome"/>
    <property type="evidence" value="ECO:0007669"/>
    <property type="project" value="UniProtKB-KW"/>
</dbReference>
<dbReference type="CDD" id="cd02440">
    <property type="entry name" value="AdoMet_MTases"/>
    <property type="match status" value="1"/>
</dbReference>
<keyword evidence="3" id="KW-0687">Ribonucleoprotein</keyword>
<dbReference type="PANTHER" id="PTHR43648:SF1">
    <property type="entry name" value="ELECTRON TRANSFER FLAVOPROTEIN BETA SUBUNIT LYSINE METHYLTRANSFERASE"/>
    <property type="match status" value="1"/>
</dbReference>
<protein>
    <submittedName>
        <fullName evidence="3">Ribosomal protein L11 methyltransferase</fullName>
    </submittedName>
</protein>
<sequence length="208" mass="22297">MHTFVLGQTRLTTLSFLPSIRLHLADEVIPVWERSERDAPPFWAFAWAGGQALARYLLDHPELVSGRSVLDLASGSGLVAIAAAQCGAASVLATEIDPYAIEAIKLNAAANGVTVQTHLGDVLDDEPPAAQVVLAGDVFYSREMAAAVLAFLRRCSSELVLVGDPRRAYAPSEGFERIADYEVPVNRDIEDLDVKQAHVLRAVPPAAG</sequence>
<dbReference type="GO" id="GO:0016279">
    <property type="term" value="F:protein-lysine N-methyltransferase activity"/>
    <property type="evidence" value="ECO:0007669"/>
    <property type="project" value="TreeGrafter"/>
</dbReference>
<evidence type="ECO:0000313" key="4">
    <source>
        <dbReference type="Proteomes" id="UP000612899"/>
    </source>
</evidence>
<evidence type="ECO:0000313" key="3">
    <source>
        <dbReference type="EMBL" id="GIH03236.1"/>
    </source>
</evidence>
<reference evidence="3" key="1">
    <citation type="submission" date="2021-01" db="EMBL/GenBank/DDBJ databases">
        <title>Whole genome shotgun sequence of Rhizocola hellebori NBRC 109834.</title>
        <authorList>
            <person name="Komaki H."/>
            <person name="Tamura T."/>
        </authorList>
    </citation>
    <scope>NUCLEOTIDE SEQUENCE</scope>
    <source>
        <strain evidence="3">NBRC 109834</strain>
    </source>
</reference>
<dbReference type="SUPFAM" id="SSF53335">
    <property type="entry name" value="S-adenosyl-L-methionine-dependent methyltransferases"/>
    <property type="match status" value="1"/>
</dbReference>
<keyword evidence="4" id="KW-1185">Reference proteome</keyword>
<dbReference type="Pfam" id="PF06325">
    <property type="entry name" value="PrmA"/>
    <property type="match status" value="1"/>
</dbReference>
<comment type="caution">
    <text evidence="3">The sequence shown here is derived from an EMBL/GenBank/DDBJ whole genome shotgun (WGS) entry which is preliminary data.</text>
</comment>
<name>A0A8J3VEE2_9ACTN</name>
<organism evidence="3 4">
    <name type="scientific">Rhizocola hellebori</name>
    <dbReference type="NCBI Taxonomy" id="1392758"/>
    <lineage>
        <taxon>Bacteria</taxon>
        <taxon>Bacillati</taxon>
        <taxon>Actinomycetota</taxon>
        <taxon>Actinomycetes</taxon>
        <taxon>Micromonosporales</taxon>
        <taxon>Micromonosporaceae</taxon>
        <taxon>Rhizocola</taxon>
    </lineage>
</organism>
<dbReference type="InterPro" id="IPR050078">
    <property type="entry name" value="Ribosomal_L11_MeTrfase_PrmA"/>
</dbReference>
<dbReference type="EMBL" id="BONY01000006">
    <property type="protein sequence ID" value="GIH03236.1"/>
    <property type="molecule type" value="Genomic_DNA"/>
</dbReference>
<gene>
    <name evidence="3" type="ORF">Rhe02_13030</name>
</gene>